<dbReference type="InterPro" id="IPR004104">
    <property type="entry name" value="Gfo/Idh/MocA-like_OxRdtase_C"/>
</dbReference>
<comment type="caution">
    <text evidence="3">The sequence shown here is derived from an EMBL/GenBank/DDBJ whole genome shotgun (WGS) entry which is preliminary data.</text>
</comment>
<proteinExistence type="predicted"/>
<dbReference type="AlphaFoldDB" id="A0A6V8HJ14"/>
<dbReference type="InterPro" id="IPR051450">
    <property type="entry name" value="Gfo/Idh/MocA_Oxidoreductases"/>
</dbReference>
<reference evidence="4" key="1">
    <citation type="journal article" date="2015" name="Genome Announc.">
        <title>Draft genome sequence of Talaromyces cellulolyticus strain Y-94, a source of lignocellulosic biomass-degrading enzymes.</title>
        <authorList>
            <person name="Fujii T."/>
            <person name="Koike H."/>
            <person name="Sawayama S."/>
            <person name="Yano S."/>
            <person name="Inoue H."/>
        </authorList>
    </citation>
    <scope>NUCLEOTIDE SEQUENCE [LARGE SCALE GENOMIC DNA]</scope>
    <source>
        <strain evidence="4">Y-94</strain>
    </source>
</reference>
<dbReference type="EMBL" id="DF933838">
    <property type="protein sequence ID" value="GAM41777.1"/>
    <property type="molecule type" value="Genomic_DNA"/>
</dbReference>
<organism evidence="3 4">
    <name type="scientific">Talaromyces pinophilus</name>
    <name type="common">Penicillium pinophilum</name>
    <dbReference type="NCBI Taxonomy" id="128442"/>
    <lineage>
        <taxon>Eukaryota</taxon>
        <taxon>Fungi</taxon>
        <taxon>Dikarya</taxon>
        <taxon>Ascomycota</taxon>
        <taxon>Pezizomycotina</taxon>
        <taxon>Eurotiomycetes</taxon>
        <taxon>Eurotiomycetidae</taxon>
        <taxon>Eurotiales</taxon>
        <taxon>Trichocomaceae</taxon>
        <taxon>Talaromyces</taxon>
        <taxon>Talaromyces sect. Talaromyces</taxon>
    </lineage>
</organism>
<dbReference type="Proteomes" id="UP000053095">
    <property type="component" value="Unassembled WGS sequence"/>
</dbReference>
<accession>A0A6V8HJ14</accession>
<dbReference type="Gene3D" id="3.30.360.10">
    <property type="entry name" value="Dihydrodipicolinate Reductase, domain 2"/>
    <property type="match status" value="1"/>
</dbReference>
<protein>
    <submittedName>
        <fullName evidence="3">Oxidoreductase</fullName>
    </submittedName>
</protein>
<evidence type="ECO:0000313" key="4">
    <source>
        <dbReference type="Proteomes" id="UP000053095"/>
    </source>
</evidence>
<evidence type="ECO:0000313" key="3">
    <source>
        <dbReference type="EMBL" id="GAM41777.1"/>
    </source>
</evidence>
<dbReference type="Gene3D" id="3.40.50.720">
    <property type="entry name" value="NAD(P)-binding Rossmann-like Domain"/>
    <property type="match status" value="1"/>
</dbReference>
<name>A0A6V8HJ14_TALPI</name>
<dbReference type="PANTHER" id="PTHR43377:SF1">
    <property type="entry name" value="BILIVERDIN REDUCTASE A"/>
    <property type="match status" value="1"/>
</dbReference>
<sequence length="362" mass="40305">MTTTKPLTVVVIGLGQMGHSHALAYHHNPGFQIIGLVDRQRPGKTFPDELKDYPLLSSFEEGLALKPDVVSINTHTATHADYAVTAMESGAHVFVEKPLAVTVSDAERVVSTAQRTNRKLVIGYILRHHPSWIEFIHQARQLGPPFVMRMNLNQRSSGDAWAIHRRILEDVKSPVIDCGVHYVDVMLQITDSKPVQVRGMGLRLSDDLPSDQGQVNYGHLQILFGDGSVGWYEVGWGPMISETAYFVKDIIGPRGSVSIVMDEDKKTAGDEDGYGSADINSHTRTSNIRVSTVVDGQTRDKMLPMKGEPDHYELCAREQQFLLDAIREDWDLSKHMQDAVKSLGIVLAADRSMRENRAIDLE</sequence>
<feature type="domain" description="Gfo/Idh/MocA-like oxidoreductase N-terminal" evidence="1">
    <location>
        <begin position="8"/>
        <end position="124"/>
    </location>
</feature>
<keyword evidence="4" id="KW-1185">Reference proteome</keyword>
<evidence type="ECO:0000259" key="2">
    <source>
        <dbReference type="Pfam" id="PF02894"/>
    </source>
</evidence>
<dbReference type="SUPFAM" id="SSF51735">
    <property type="entry name" value="NAD(P)-binding Rossmann-fold domains"/>
    <property type="match status" value="1"/>
</dbReference>
<dbReference type="SUPFAM" id="SSF55347">
    <property type="entry name" value="Glyceraldehyde-3-phosphate dehydrogenase-like, C-terminal domain"/>
    <property type="match status" value="1"/>
</dbReference>
<dbReference type="InterPro" id="IPR000683">
    <property type="entry name" value="Gfo/Idh/MocA-like_OxRdtase_N"/>
</dbReference>
<gene>
    <name evidence="3" type="ORF">TCE0_042r15157</name>
</gene>
<feature type="domain" description="Gfo/Idh/MocA-like oxidoreductase C-terminal" evidence="2">
    <location>
        <begin position="175"/>
        <end position="360"/>
    </location>
</feature>
<dbReference type="PANTHER" id="PTHR43377">
    <property type="entry name" value="BILIVERDIN REDUCTASE A"/>
    <property type="match status" value="1"/>
</dbReference>
<dbReference type="InterPro" id="IPR036291">
    <property type="entry name" value="NAD(P)-bd_dom_sf"/>
</dbReference>
<dbReference type="Pfam" id="PF02894">
    <property type="entry name" value="GFO_IDH_MocA_C"/>
    <property type="match status" value="1"/>
</dbReference>
<dbReference type="GO" id="GO:0000166">
    <property type="term" value="F:nucleotide binding"/>
    <property type="evidence" value="ECO:0007669"/>
    <property type="project" value="InterPro"/>
</dbReference>
<evidence type="ECO:0000259" key="1">
    <source>
        <dbReference type="Pfam" id="PF01408"/>
    </source>
</evidence>
<dbReference type="Pfam" id="PF01408">
    <property type="entry name" value="GFO_IDH_MocA"/>
    <property type="match status" value="1"/>
</dbReference>